<dbReference type="GO" id="GO:0006633">
    <property type="term" value="P:fatty acid biosynthetic process"/>
    <property type="evidence" value="ECO:0007669"/>
    <property type="project" value="UniProtKB-KW"/>
</dbReference>
<organism evidence="10 11">
    <name type="scientific">Lasius platythorax</name>
    <dbReference type="NCBI Taxonomy" id="488582"/>
    <lineage>
        <taxon>Eukaryota</taxon>
        <taxon>Metazoa</taxon>
        <taxon>Ecdysozoa</taxon>
        <taxon>Arthropoda</taxon>
        <taxon>Hexapoda</taxon>
        <taxon>Insecta</taxon>
        <taxon>Pterygota</taxon>
        <taxon>Neoptera</taxon>
        <taxon>Endopterygota</taxon>
        <taxon>Hymenoptera</taxon>
        <taxon>Apocrita</taxon>
        <taxon>Aculeata</taxon>
        <taxon>Formicoidea</taxon>
        <taxon>Formicidae</taxon>
        <taxon>Formicinae</taxon>
        <taxon>Lasius</taxon>
        <taxon>Lasius</taxon>
    </lineage>
</organism>
<dbReference type="Proteomes" id="UP001497644">
    <property type="component" value="Chromosome 15"/>
</dbReference>
<feature type="domain" description="Ketosynthase family 3 (KS3)" evidence="9">
    <location>
        <begin position="9"/>
        <end position="144"/>
    </location>
</feature>
<evidence type="ECO:0000256" key="5">
    <source>
        <dbReference type="ARBA" id="ARBA00023002"/>
    </source>
</evidence>
<keyword evidence="3" id="KW-0276">Fatty acid metabolism</keyword>
<evidence type="ECO:0000313" key="11">
    <source>
        <dbReference type="Proteomes" id="UP001497644"/>
    </source>
</evidence>
<proteinExistence type="predicted"/>
<evidence type="ECO:0000313" key="10">
    <source>
        <dbReference type="EMBL" id="CAL1679292.1"/>
    </source>
</evidence>
<dbReference type="GO" id="GO:0004312">
    <property type="term" value="F:fatty acid synthase activity"/>
    <property type="evidence" value="ECO:0007669"/>
    <property type="project" value="TreeGrafter"/>
</dbReference>
<dbReference type="PANTHER" id="PTHR43775">
    <property type="entry name" value="FATTY ACID SYNTHASE"/>
    <property type="match status" value="1"/>
</dbReference>
<dbReference type="InterPro" id="IPR014030">
    <property type="entry name" value="Ketoacyl_synth_N"/>
</dbReference>
<evidence type="ECO:0000256" key="1">
    <source>
        <dbReference type="ARBA" id="ARBA00022450"/>
    </source>
</evidence>
<evidence type="ECO:0000259" key="9">
    <source>
        <dbReference type="SMART" id="SM00825"/>
    </source>
</evidence>
<keyword evidence="6" id="KW-0443">Lipid metabolism</keyword>
<dbReference type="Gene3D" id="3.40.47.10">
    <property type="match status" value="1"/>
</dbReference>
<evidence type="ECO:0000256" key="8">
    <source>
        <dbReference type="ARBA" id="ARBA00023268"/>
    </source>
</evidence>
<gene>
    <name evidence="10" type="ORF">LPLAT_LOCUS4996</name>
</gene>
<keyword evidence="2" id="KW-0444">Lipid biosynthesis</keyword>
<dbReference type="SMART" id="SM00825">
    <property type="entry name" value="PKS_KS"/>
    <property type="match status" value="1"/>
</dbReference>
<keyword evidence="8" id="KW-0511">Multifunctional enzyme</keyword>
<dbReference type="InterPro" id="IPR020841">
    <property type="entry name" value="PKS_Beta-ketoAc_synthase_dom"/>
</dbReference>
<dbReference type="PANTHER" id="PTHR43775:SF7">
    <property type="entry name" value="FATTY ACID SYNTHASE"/>
    <property type="match status" value="1"/>
</dbReference>
<accession>A0AAV2NHZ6</accession>
<dbReference type="Pfam" id="PF00109">
    <property type="entry name" value="ketoacyl-synt"/>
    <property type="match status" value="1"/>
</dbReference>
<evidence type="ECO:0000256" key="7">
    <source>
        <dbReference type="ARBA" id="ARBA00023160"/>
    </source>
</evidence>
<keyword evidence="11" id="KW-1185">Reference proteome</keyword>
<evidence type="ECO:0000256" key="4">
    <source>
        <dbReference type="ARBA" id="ARBA00022857"/>
    </source>
</evidence>
<keyword evidence="4" id="KW-0521">NADP</keyword>
<dbReference type="SUPFAM" id="SSF53901">
    <property type="entry name" value="Thiolase-like"/>
    <property type="match status" value="1"/>
</dbReference>
<evidence type="ECO:0000256" key="3">
    <source>
        <dbReference type="ARBA" id="ARBA00022832"/>
    </source>
</evidence>
<keyword evidence="1" id="KW-0596">Phosphopantetheine</keyword>
<name>A0AAV2NHZ6_9HYME</name>
<sequence>MPAHFEGDIVIAGISGRLPESSNIEEFKENLLKGMDMVTEDECRWSADNHGVPRRFGKIKNLSSFDAYFFKVNSKQANFMDPQHRLMLEVTYEALIDAGINPTSLKKSRTGVFIGVSGSDANHFWRTDPNGLYISKIYRKNFRLII</sequence>
<dbReference type="InterPro" id="IPR016039">
    <property type="entry name" value="Thiolase-like"/>
</dbReference>
<dbReference type="AlphaFoldDB" id="A0AAV2NHZ6"/>
<evidence type="ECO:0000256" key="6">
    <source>
        <dbReference type="ARBA" id="ARBA00023098"/>
    </source>
</evidence>
<dbReference type="GO" id="GO:0016491">
    <property type="term" value="F:oxidoreductase activity"/>
    <property type="evidence" value="ECO:0007669"/>
    <property type="project" value="UniProtKB-KW"/>
</dbReference>
<dbReference type="InterPro" id="IPR050091">
    <property type="entry name" value="PKS_NRPS_Biosynth_Enz"/>
</dbReference>
<reference evidence="10" key="1">
    <citation type="submission" date="2024-04" db="EMBL/GenBank/DDBJ databases">
        <authorList>
            <consortium name="Molecular Ecology Group"/>
        </authorList>
    </citation>
    <scope>NUCLEOTIDE SEQUENCE</scope>
</reference>
<evidence type="ECO:0000256" key="2">
    <source>
        <dbReference type="ARBA" id="ARBA00022516"/>
    </source>
</evidence>
<keyword evidence="5" id="KW-0560">Oxidoreductase</keyword>
<keyword evidence="7" id="KW-0275">Fatty acid biosynthesis</keyword>
<protein>
    <recommendedName>
        <fullName evidence="9">Ketosynthase family 3 (KS3) domain-containing protein</fullName>
    </recommendedName>
</protein>
<dbReference type="EMBL" id="OZ034838">
    <property type="protein sequence ID" value="CAL1679292.1"/>
    <property type="molecule type" value="Genomic_DNA"/>
</dbReference>